<proteinExistence type="predicted"/>
<keyword evidence="2" id="KW-0812">Transmembrane</keyword>
<comment type="caution">
    <text evidence="4">The sequence shown here is derived from an EMBL/GenBank/DDBJ whole genome shotgun (WGS) entry which is preliminary data.</text>
</comment>
<sequence length="476" mass="52595">MHITATIISIFSVLFWLSLQGLSVLNNHSDPKDIIYVGNFLKPAIFPYVMLLFTLVAVGFLVWIIYFKRTTLGQIGLLTWRIYGGLTEGKVQYKIGQMPNPVAESVLCSLELSHYDFAGYSLTLLLIFLSQFNSTVLIWIRLSFLIVAIILPIAKLGNYYAIMKELDSISCFNLMCDLCSGLYSLMNIYSEVDYTLKNESKLYVPHSTLLVASTIIIMSMKIIAVLWLVSQRMNLGWSNGNVSRFITKYAEFLRSHSLTAHIRNLPYDTTAEDIIAFIWNKLKRTNQDENFQFGVPLKDLEVDNDDDGDHDHEHDDNQDDHDEDDDNGNDQGNDNGSSNNEGPGNRRSLLGGYNEDDGPVNDAPPVNDNGDNEINPGGSLSNEGHGRGRVHSGLFDGSVGLSNQLNTEAADLENGKHHHGQKLHKRVTRRSEAIANEAKQAGSSLSHGVIGQNGAGFNPGSSGGSAVDPDLKIKTS</sequence>
<feature type="region of interest" description="Disordered" evidence="1">
    <location>
        <begin position="436"/>
        <end position="476"/>
    </location>
</feature>
<evidence type="ECO:0000313" key="4">
    <source>
        <dbReference type="EMBL" id="KAH3683388.1"/>
    </source>
</evidence>
<feature type="compositionally biased region" description="Acidic residues" evidence="1">
    <location>
        <begin position="316"/>
        <end position="328"/>
    </location>
</feature>
<gene>
    <name evidence="4" type="ORF">WICPIJ_005607</name>
</gene>
<keyword evidence="5" id="KW-1185">Reference proteome</keyword>
<dbReference type="EMBL" id="JAEUBG010003142">
    <property type="protein sequence ID" value="KAH3683388.1"/>
    <property type="molecule type" value="Genomic_DNA"/>
</dbReference>
<keyword evidence="2" id="KW-1133">Transmembrane helix</keyword>
<evidence type="ECO:0000256" key="2">
    <source>
        <dbReference type="SAM" id="Phobius"/>
    </source>
</evidence>
<keyword evidence="2" id="KW-0472">Membrane</keyword>
<protein>
    <submittedName>
        <fullName evidence="4">Uncharacterized protein</fullName>
    </submittedName>
</protein>
<keyword evidence="3" id="KW-0732">Signal</keyword>
<reference evidence="4" key="1">
    <citation type="journal article" date="2021" name="Open Biol.">
        <title>Shared evolutionary footprints suggest mitochondrial oxidative damage underlies multiple complex I losses in fungi.</title>
        <authorList>
            <person name="Schikora-Tamarit M.A."/>
            <person name="Marcet-Houben M."/>
            <person name="Nosek J."/>
            <person name="Gabaldon T."/>
        </authorList>
    </citation>
    <scope>NUCLEOTIDE SEQUENCE</scope>
    <source>
        <strain evidence="4">CBS2887</strain>
    </source>
</reference>
<accession>A0A9P8TKX6</accession>
<feature type="region of interest" description="Disordered" evidence="1">
    <location>
        <begin position="299"/>
        <end position="395"/>
    </location>
</feature>
<evidence type="ECO:0000256" key="3">
    <source>
        <dbReference type="SAM" id="SignalP"/>
    </source>
</evidence>
<feature type="compositionally biased region" description="Low complexity" evidence="1">
    <location>
        <begin position="329"/>
        <end position="340"/>
    </location>
</feature>
<evidence type="ECO:0000256" key="1">
    <source>
        <dbReference type="SAM" id="MobiDB-lite"/>
    </source>
</evidence>
<feature type="transmembrane region" description="Helical" evidence="2">
    <location>
        <begin position="209"/>
        <end position="229"/>
    </location>
</feature>
<reference evidence="4" key="2">
    <citation type="submission" date="2021-01" db="EMBL/GenBank/DDBJ databases">
        <authorList>
            <person name="Schikora-Tamarit M.A."/>
        </authorList>
    </citation>
    <scope>NUCLEOTIDE SEQUENCE</scope>
    <source>
        <strain evidence="4">CBS2887</strain>
    </source>
</reference>
<dbReference type="Proteomes" id="UP000774326">
    <property type="component" value="Unassembled WGS sequence"/>
</dbReference>
<feature type="chain" id="PRO_5040312381" evidence="3">
    <location>
        <begin position="22"/>
        <end position="476"/>
    </location>
</feature>
<evidence type="ECO:0000313" key="5">
    <source>
        <dbReference type="Proteomes" id="UP000774326"/>
    </source>
</evidence>
<feature type="signal peptide" evidence="3">
    <location>
        <begin position="1"/>
        <end position="21"/>
    </location>
</feature>
<feature type="transmembrane region" description="Helical" evidence="2">
    <location>
        <begin position="138"/>
        <end position="157"/>
    </location>
</feature>
<dbReference type="AlphaFoldDB" id="A0A9P8TKX6"/>
<organism evidence="4 5">
    <name type="scientific">Wickerhamomyces pijperi</name>
    <name type="common">Yeast</name>
    <name type="synonym">Pichia pijperi</name>
    <dbReference type="NCBI Taxonomy" id="599730"/>
    <lineage>
        <taxon>Eukaryota</taxon>
        <taxon>Fungi</taxon>
        <taxon>Dikarya</taxon>
        <taxon>Ascomycota</taxon>
        <taxon>Saccharomycotina</taxon>
        <taxon>Saccharomycetes</taxon>
        <taxon>Phaffomycetales</taxon>
        <taxon>Wickerhamomycetaceae</taxon>
        <taxon>Wickerhamomyces</taxon>
    </lineage>
</organism>
<name>A0A9P8TKX6_WICPI</name>
<feature type="transmembrane region" description="Helical" evidence="2">
    <location>
        <begin position="45"/>
        <end position="67"/>
    </location>
</feature>